<organism evidence="1 2">
    <name type="scientific">Spirosoma utsteinense</name>
    <dbReference type="NCBI Taxonomy" id="2585773"/>
    <lineage>
        <taxon>Bacteria</taxon>
        <taxon>Pseudomonadati</taxon>
        <taxon>Bacteroidota</taxon>
        <taxon>Cytophagia</taxon>
        <taxon>Cytophagales</taxon>
        <taxon>Cytophagaceae</taxon>
        <taxon>Spirosoma</taxon>
    </lineage>
</organism>
<evidence type="ECO:0000313" key="1">
    <source>
        <dbReference type="EMBL" id="MBC3795134.1"/>
    </source>
</evidence>
<sequence length="145" mass="16442">MSNPNALSVADIDFTSTTEITHETRSYGLDNSHHITSFSNGLTNGYLSNSYQYTGDNITSGVFIQGRNLENLTFDYDDKPNPYFGLIMPVAGIEEYLTYNRNNIIKITYNGIPIEYVYEYNAQGLPTRVARKDGLGETRFTYESY</sequence>
<keyword evidence="2" id="KW-1185">Reference proteome</keyword>
<name>A0ABR6WF12_9BACT</name>
<protein>
    <recommendedName>
        <fullName evidence="3">RHS repeat-associated core domain-containing protein</fullName>
    </recommendedName>
</protein>
<proteinExistence type="predicted"/>
<evidence type="ECO:0000313" key="2">
    <source>
        <dbReference type="Proteomes" id="UP000700732"/>
    </source>
</evidence>
<accession>A0ABR6WF12</accession>
<comment type="caution">
    <text evidence="1">The sequence shown here is derived from an EMBL/GenBank/DDBJ whole genome shotgun (WGS) entry which is preliminary data.</text>
</comment>
<evidence type="ECO:0008006" key="3">
    <source>
        <dbReference type="Google" id="ProtNLM"/>
    </source>
</evidence>
<dbReference type="Proteomes" id="UP000700732">
    <property type="component" value="Unassembled WGS sequence"/>
</dbReference>
<reference evidence="1 2" key="1">
    <citation type="submission" date="2019-06" db="EMBL/GenBank/DDBJ databases">
        <title>Spirosoma utsteinense sp. nov. isolated from Antarctic ice-free soils.</title>
        <authorList>
            <person name="Tahon G."/>
        </authorList>
    </citation>
    <scope>NUCLEOTIDE SEQUENCE [LARGE SCALE GENOMIC DNA]</scope>
    <source>
        <strain evidence="1 2">LMG 31447</strain>
    </source>
</reference>
<dbReference type="EMBL" id="VFIA01000083">
    <property type="protein sequence ID" value="MBC3795134.1"/>
    <property type="molecule type" value="Genomic_DNA"/>
</dbReference>
<dbReference type="RefSeq" id="WP_186742292.1">
    <property type="nucleotide sequence ID" value="NZ_VFIA01000083.1"/>
</dbReference>
<gene>
    <name evidence="1" type="ORF">FH603_5669</name>
</gene>